<dbReference type="AlphaFoldDB" id="C7P5U6"/>
<keyword evidence="3" id="KW-1185">Reference proteome</keyword>
<dbReference type="HOGENOM" id="CLU_716916_0_0_2"/>
<dbReference type="RefSeq" id="WP_012794950.1">
    <property type="nucleotide sequence ID" value="NC_013156.1"/>
</dbReference>
<dbReference type="KEGG" id="mfe:Mefer_0086"/>
<reference evidence="2" key="1">
    <citation type="submission" date="2009-08" db="EMBL/GenBank/DDBJ databases">
        <title>Complete sequence of chromosome of Methanocaldococcus fervens AG86.</title>
        <authorList>
            <consortium name="US DOE Joint Genome Institute"/>
            <person name="Lucas S."/>
            <person name="Copeland A."/>
            <person name="Lapidus A."/>
            <person name="Glavina del Rio T."/>
            <person name="Tice H."/>
            <person name="Bruce D."/>
            <person name="Goodwin L."/>
            <person name="Pitluck S."/>
            <person name="Chertkov O."/>
            <person name="Detter J.C."/>
            <person name="Han C."/>
            <person name="Tapia R."/>
            <person name="Larimer F."/>
            <person name="Land M."/>
            <person name="Hauser L."/>
            <person name="Kyrpides N."/>
            <person name="Ovchinnikova G."/>
            <person name="Lupa-Sieprawska M."/>
            <person name="Whitman W.B."/>
        </authorList>
    </citation>
    <scope>NUCLEOTIDE SEQUENCE [LARGE SCALE GENOMIC DNA]</scope>
    <source>
        <strain evidence="2">AG86</strain>
    </source>
</reference>
<name>C7P5U6_METFA</name>
<proteinExistence type="predicted"/>
<keyword evidence="1" id="KW-0472">Membrane</keyword>
<feature type="transmembrane region" description="Helical" evidence="1">
    <location>
        <begin position="12"/>
        <end position="30"/>
    </location>
</feature>
<keyword evidence="1" id="KW-0812">Transmembrane</keyword>
<dbReference type="STRING" id="573064.Mefer_0086"/>
<dbReference type="eggNOG" id="arCOG08268">
    <property type="taxonomic scope" value="Archaea"/>
</dbReference>
<dbReference type="Proteomes" id="UP000001495">
    <property type="component" value="Chromosome"/>
</dbReference>
<organism evidence="2 3">
    <name type="scientific">Methanocaldococcus fervens (strain DSM 4213 / JCM 15782 / AG86)</name>
    <name type="common">Methanococcus fervens</name>
    <dbReference type="NCBI Taxonomy" id="573064"/>
    <lineage>
        <taxon>Archaea</taxon>
        <taxon>Methanobacteriati</taxon>
        <taxon>Methanobacteriota</taxon>
        <taxon>Methanomada group</taxon>
        <taxon>Methanococci</taxon>
        <taxon>Methanococcales</taxon>
        <taxon>Methanocaldococcaceae</taxon>
        <taxon>Methanocaldococcus</taxon>
    </lineage>
</organism>
<evidence type="ECO:0000313" key="2">
    <source>
        <dbReference type="EMBL" id="ACV23928.1"/>
    </source>
</evidence>
<evidence type="ECO:0000313" key="3">
    <source>
        <dbReference type="Proteomes" id="UP000001495"/>
    </source>
</evidence>
<dbReference type="GeneID" id="8364748"/>
<dbReference type="OrthoDB" id="66089at2157"/>
<sequence length="375" mass="42716">MVEMNKKGQFFIIGGVILAIGLILFFLLSFNVDSFDNSYLLVFKMKDAKNSIEKCLINSLISNSNLTKNLIYLKNNYKEEGIEIDYKKIKLSTIKYKAKNLTFNFSLKNNILYYNISNHGFGGAFNGTLKLDGNSVPLYVEENISVNGSIDINKNYAKVSVYDEFENLLINKTIYNNSVYAKTLYHYILNTSKEGNFAVFILAKDNFNCSSGNVSFINTSGYSNNNETYINISINGSFFGYLHVISFDKNYTCIVNESKNYIFKTTPPVCVKLLNNYSDVIFSYNLNESITNFTDTSYLIINESCKNNYSNVIYGDAPMLYVALHYDNSHIITIYSPQKGISSKGFVLADIFIIKPNLFYSSLNNSFEYQSWNIN</sequence>
<evidence type="ECO:0000256" key="1">
    <source>
        <dbReference type="SAM" id="Phobius"/>
    </source>
</evidence>
<protein>
    <submittedName>
        <fullName evidence="2">Uncharacterized protein</fullName>
    </submittedName>
</protein>
<keyword evidence="1" id="KW-1133">Transmembrane helix</keyword>
<accession>C7P5U6</accession>
<dbReference type="EMBL" id="CP001696">
    <property type="protein sequence ID" value="ACV23928.1"/>
    <property type="molecule type" value="Genomic_DNA"/>
</dbReference>
<gene>
    <name evidence="2" type="ordered locus">Mefer_0086</name>
</gene>